<proteinExistence type="predicted"/>
<feature type="domain" description="tRNA-specific 2-thiouridylase MnmA-like C-terminal" evidence="3">
    <location>
        <begin position="298"/>
        <end position="360"/>
    </location>
</feature>
<evidence type="ECO:0000259" key="3">
    <source>
        <dbReference type="Pfam" id="PF20258"/>
    </source>
</evidence>
<dbReference type="EC" id="2.8.1.13" evidence="1"/>
<reference evidence="4 5" key="1">
    <citation type="journal article" date="2009" name="Appl. Environ. Microbiol.">
        <title>Community genomic and proteomic analyses of chemoautotrophic iron-oxidizing "Leptospirillum rubarum" (Group II) and "Leptospirillum ferrodiazotrophum" (Group III) bacteria in acid mine drainage biofilms.</title>
        <authorList>
            <person name="Goltsman D.S."/>
            <person name="Denef V.J."/>
            <person name="Singer S.W."/>
            <person name="VerBerkmoes N.C."/>
            <person name="Lefsrud M."/>
            <person name="Mueller R.S."/>
            <person name="Dick G.J."/>
            <person name="Sun C.L."/>
            <person name="Wheeler K.E."/>
            <person name="Zemla A."/>
            <person name="Baker B.J."/>
            <person name="Hauser L."/>
            <person name="Land M."/>
            <person name="Shah M.B."/>
            <person name="Thelen M.P."/>
            <person name="Hettich R.L."/>
            <person name="Banfield J.F."/>
        </authorList>
    </citation>
    <scope>NUCLEOTIDE SEQUENCE [LARGE SCALE GENOMIC DNA]</scope>
</reference>
<dbReference type="GO" id="GO:0103016">
    <property type="term" value="F:tRNA-uridine 2-sulfurtransferase activity"/>
    <property type="evidence" value="ECO:0007669"/>
    <property type="project" value="UniProtKB-EC"/>
</dbReference>
<dbReference type="PANTHER" id="PTHR11933:SF5">
    <property type="entry name" value="MITOCHONDRIAL TRNA-SPECIFIC 2-THIOURIDYLASE 1"/>
    <property type="match status" value="1"/>
</dbReference>
<keyword evidence="4" id="KW-0489">Methyltransferase</keyword>
<dbReference type="GO" id="GO:0002143">
    <property type="term" value="P:tRNA wobble position uridine thiolation"/>
    <property type="evidence" value="ECO:0007669"/>
    <property type="project" value="TreeGrafter"/>
</dbReference>
<gene>
    <name evidence="4" type="ORF">UBAL3_79520017</name>
</gene>
<dbReference type="InterPro" id="IPR046885">
    <property type="entry name" value="MnmA-like_C"/>
</dbReference>
<dbReference type="CDD" id="cd01998">
    <property type="entry name" value="MnmA_TRMU-like"/>
    <property type="match status" value="1"/>
</dbReference>
<dbReference type="InterPro" id="IPR014729">
    <property type="entry name" value="Rossmann-like_a/b/a_fold"/>
</dbReference>
<dbReference type="Proteomes" id="UP000009374">
    <property type="component" value="Unassembled WGS sequence"/>
</dbReference>
<dbReference type="NCBIfam" id="TIGR00420">
    <property type="entry name" value="trmU"/>
    <property type="match status" value="1"/>
</dbReference>
<comment type="catalytic activity">
    <reaction evidence="2">
        <text>S-sulfanyl-L-cysteinyl-[protein] + uridine(34) in tRNA + AH2 + ATP = 2-thiouridine(34) in tRNA + L-cysteinyl-[protein] + A + AMP + diphosphate + H(+)</text>
        <dbReference type="Rhea" id="RHEA:47032"/>
        <dbReference type="Rhea" id="RHEA-COMP:10131"/>
        <dbReference type="Rhea" id="RHEA-COMP:11726"/>
        <dbReference type="Rhea" id="RHEA-COMP:11727"/>
        <dbReference type="Rhea" id="RHEA-COMP:11728"/>
        <dbReference type="ChEBI" id="CHEBI:13193"/>
        <dbReference type="ChEBI" id="CHEBI:15378"/>
        <dbReference type="ChEBI" id="CHEBI:17499"/>
        <dbReference type="ChEBI" id="CHEBI:29950"/>
        <dbReference type="ChEBI" id="CHEBI:30616"/>
        <dbReference type="ChEBI" id="CHEBI:33019"/>
        <dbReference type="ChEBI" id="CHEBI:61963"/>
        <dbReference type="ChEBI" id="CHEBI:65315"/>
        <dbReference type="ChEBI" id="CHEBI:87170"/>
        <dbReference type="ChEBI" id="CHEBI:456215"/>
        <dbReference type="EC" id="2.8.1.13"/>
    </reaction>
</comment>
<name>C6HVS1_9BACT</name>
<dbReference type="Pfam" id="PF20258">
    <property type="entry name" value="tRNA_Me_trans_C"/>
    <property type="match status" value="1"/>
</dbReference>
<dbReference type="GO" id="GO:0008168">
    <property type="term" value="F:methyltransferase activity"/>
    <property type="evidence" value="ECO:0007669"/>
    <property type="project" value="UniProtKB-KW"/>
</dbReference>
<dbReference type="SUPFAM" id="SSF52402">
    <property type="entry name" value="Adenine nucleotide alpha hydrolases-like"/>
    <property type="match status" value="1"/>
</dbReference>
<protein>
    <recommendedName>
        <fullName evidence="1">tRNA-uridine 2-sulfurtransferase</fullName>
        <ecNumber evidence="1">2.8.1.13</ecNumber>
    </recommendedName>
</protein>
<evidence type="ECO:0000256" key="2">
    <source>
        <dbReference type="ARBA" id="ARBA00051542"/>
    </source>
</evidence>
<dbReference type="InterPro" id="IPR004506">
    <property type="entry name" value="MnmA-like"/>
</dbReference>
<accession>C6HVS1</accession>
<dbReference type="Gene3D" id="2.40.30.10">
    <property type="entry name" value="Translation factors"/>
    <property type="match status" value="1"/>
</dbReference>
<keyword evidence="4" id="KW-0808">Transferase</keyword>
<dbReference type="AlphaFoldDB" id="C6HVS1"/>
<evidence type="ECO:0000313" key="4">
    <source>
        <dbReference type="EMBL" id="EES53295.1"/>
    </source>
</evidence>
<dbReference type="EMBL" id="GG693865">
    <property type="protein sequence ID" value="EES53295.1"/>
    <property type="molecule type" value="Genomic_DNA"/>
</dbReference>
<dbReference type="Pfam" id="PF03054">
    <property type="entry name" value="tRNA_Me_trans"/>
    <property type="match status" value="1"/>
</dbReference>
<sequence length="372" mass="41516">MKRNKSIVIGMSGGVDSAVSAWLLKKEGYDVTGVILRLWGKDSSEASKGWGERTCCHVPMVEYLCQKILNIPYAIVDAESAFKSDVVDSFKSAYRTGETPNPCTSCNEKVKLPLLRRWAEENGIPKVATGHYTYWKRSEDFNVSGLAMAHDLAKDQSYFLSRTPDLCPENTVFPVGRMSKPQVRELAREAGFPVEGLLENQEVCFVSEKRVTEFLSHEIDQDHRGPWTVRTIAGEALGTIPTGIGLTRGQRKGLSVAGGRRLYVHTVDIQERQLWLSDRSDLFESAFTVKSPMGMMFEKKGKKLGELFVRFRSTMSPVPCRVEDAEEGRFRLERPHDGIVEGQVAAFYDKENILVGSGLIIRKGTGADNPSE</sequence>
<dbReference type="NCBIfam" id="NF001138">
    <property type="entry name" value="PRK00143.1"/>
    <property type="match status" value="1"/>
</dbReference>
<dbReference type="GO" id="GO:0032259">
    <property type="term" value="P:methylation"/>
    <property type="evidence" value="ECO:0007669"/>
    <property type="project" value="UniProtKB-KW"/>
</dbReference>
<dbReference type="Gene3D" id="3.40.50.620">
    <property type="entry name" value="HUPs"/>
    <property type="match status" value="1"/>
</dbReference>
<evidence type="ECO:0000313" key="5">
    <source>
        <dbReference type="Proteomes" id="UP000009374"/>
    </source>
</evidence>
<organism evidence="4 5">
    <name type="scientific">Leptospirillum ferrodiazotrophum</name>
    <dbReference type="NCBI Taxonomy" id="412449"/>
    <lineage>
        <taxon>Bacteria</taxon>
        <taxon>Pseudomonadati</taxon>
        <taxon>Nitrospirota</taxon>
        <taxon>Nitrospiria</taxon>
        <taxon>Nitrospirales</taxon>
        <taxon>Nitrospiraceae</taxon>
        <taxon>Leptospirillum</taxon>
    </lineage>
</organism>
<evidence type="ECO:0000256" key="1">
    <source>
        <dbReference type="ARBA" id="ARBA00011949"/>
    </source>
</evidence>
<keyword evidence="5" id="KW-1185">Reference proteome</keyword>
<dbReference type="PANTHER" id="PTHR11933">
    <property type="entry name" value="TRNA 5-METHYLAMINOMETHYL-2-THIOURIDYLATE -METHYLTRANSFERASE"/>
    <property type="match status" value="1"/>
</dbReference>